<dbReference type="InterPro" id="IPR023621">
    <property type="entry name" value="Ribosomal_eL31_dom_sf"/>
</dbReference>
<evidence type="ECO:0000313" key="4">
    <source>
        <dbReference type="EMBL" id="KAK2962684.1"/>
    </source>
</evidence>
<evidence type="ECO:0000313" key="6">
    <source>
        <dbReference type="Proteomes" id="UP001281761"/>
    </source>
</evidence>
<dbReference type="NCBIfam" id="NF002258">
    <property type="entry name" value="PRK01192.1-1"/>
    <property type="match status" value="1"/>
</dbReference>
<dbReference type="PANTHER" id="PTHR10956">
    <property type="entry name" value="60S RIBOSOMAL PROTEIN L31"/>
    <property type="match status" value="1"/>
</dbReference>
<comment type="similarity">
    <text evidence="1">Belongs to the eukaryotic ribosomal protein eL31 family.</text>
</comment>
<comment type="caution">
    <text evidence="5">The sequence shown here is derived from an EMBL/GenBank/DDBJ whole genome shotgun (WGS) entry which is preliminary data.</text>
</comment>
<gene>
    <name evidence="4" type="ORF">BLNAU_2517</name>
    <name evidence="5" type="ORF">BLNAU_439</name>
</gene>
<proteinExistence type="inferred from homology"/>
<name>A0ABQ9YL96_9EUKA</name>
<keyword evidence="2 5" id="KW-0689">Ribosomal protein</keyword>
<dbReference type="InterPro" id="IPR020052">
    <property type="entry name" value="Ribosomal_eL31_CS"/>
</dbReference>
<dbReference type="CDD" id="cd00463">
    <property type="entry name" value="Ribosomal_L31e"/>
    <property type="match status" value="1"/>
</dbReference>
<evidence type="ECO:0000256" key="3">
    <source>
        <dbReference type="ARBA" id="ARBA00023274"/>
    </source>
</evidence>
<dbReference type="SUPFAM" id="SSF54575">
    <property type="entry name" value="Ribosomal protein L31e"/>
    <property type="match status" value="1"/>
</dbReference>
<organism evidence="5 6">
    <name type="scientific">Blattamonas nauphoetae</name>
    <dbReference type="NCBI Taxonomy" id="2049346"/>
    <lineage>
        <taxon>Eukaryota</taxon>
        <taxon>Metamonada</taxon>
        <taxon>Preaxostyla</taxon>
        <taxon>Oxymonadida</taxon>
        <taxon>Blattamonas</taxon>
    </lineage>
</organism>
<evidence type="ECO:0000313" key="5">
    <source>
        <dbReference type="EMBL" id="KAK2964523.1"/>
    </source>
</evidence>
<dbReference type="InterPro" id="IPR000054">
    <property type="entry name" value="Ribosomal_eL31"/>
</dbReference>
<dbReference type="EMBL" id="JARBJD010000002">
    <property type="protein sequence ID" value="KAK2964523.1"/>
    <property type="molecule type" value="Genomic_DNA"/>
</dbReference>
<keyword evidence="3" id="KW-0687">Ribonucleoprotein</keyword>
<dbReference type="Proteomes" id="UP001281761">
    <property type="component" value="Unassembled WGS sequence"/>
</dbReference>
<accession>A0ABQ9YL96</accession>
<reference evidence="5 6" key="1">
    <citation type="journal article" date="2022" name="bioRxiv">
        <title>Genomics of Preaxostyla Flagellates Illuminates Evolutionary Transitions and the Path Towards Mitochondrial Loss.</title>
        <authorList>
            <person name="Novak L.V.F."/>
            <person name="Treitli S.C."/>
            <person name="Pyrih J."/>
            <person name="Halakuc P."/>
            <person name="Pipaliya S.V."/>
            <person name="Vacek V."/>
            <person name="Brzon O."/>
            <person name="Soukal P."/>
            <person name="Eme L."/>
            <person name="Dacks J.B."/>
            <person name="Karnkowska A."/>
            <person name="Elias M."/>
            <person name="Hampl V."/>
        </authorList>
    </citation>
    <scope>NUCLEOTIDE SEQUENCE [LARGE SCALE GENOMIC DNA]</scope>
    <source>
        <strain evidence="5">NAU3</strain>
        <tissue evidence="5">Gut</tissue>
    </source>
</reference>
<dbReference type="EMBL" id="JARBJD010000010">
    <property type="protein sequence ID" value="KAK2962684.1"/>
    <property type="molecule type" value="Genomic_DNA"/>
</dbReference>
<dbReference type="PANTHER" id="PTHR10956:SF0">
    <property type="entry name" value="60S RIBOSOMAL PROTEIN L31"/>
    <property type="match status" value="1"/>
</dbReference>
<dbReference type="GO" id="GO:0005840">
    <property type="term" value="C:ribosome"/>
    <property type="evidence" value="ECO:0007669"/>
    <property type="project" value="UniProtKB-KW"/>
</dbReference>
<dbReference type="Pfam" id="PF01198">
    <property type="entry name" value="Ribosomal_L31e"/>
    <property type="match status" value="1"/>
</dbReference>
<sequence length="127" mass="15236">MVKGKKIIKGKEIEKRNKGPKTLEMTINLHKACHELQFKKKAPRAIKTIKKFAKQFTRTRDVRLDPEVNLYVWKKGIRNPPRRIRVRFERKLSEDEEAKDKYYVAVSYIKTDNFHNLRPRRIEQSSN</sequence>
<dbReference type="Gene3D" id="3.10.440.10">
    <property type="match status" value="1"/>
</dbReference>
<dbReference type="SMART" id="SM01380">
    <property type="entry name" value="Ribosomal_L31e"/>
    <property type="match status" value="1"/>
</dbReference>
<keyword evidence="6" id="KW-1185">Reference proteome</keyword>
<evidence type="ECO:0000256" key="1">
    <source>
        <dbReference type="ARBA" id="ARBA00010808"/>
    </source>
</evidence>
<evidence type="ECO:0000256" key="2">
    <source>
        <dbReference type="ARBA" id="ARBA00022980"/>
    </source>
</evidence>
<dbReference type="PROSITE" id="PS01144">
    <property type="entry name" value="RIBOSOMAL_L31E"/>
    <property type="match status" value="1"/>
</dbReference>
<protein>
    <submittedName>
        <fullName evidence="5">60S ribosomal protein L31</fullName>
    </submittedName>
</protein>